<keyword evidence="3" id="KW-1185">Reference proteome</keyword>
<evidence type="ECO:0000313" key="3">
    <source>
        <dbReference type="Proteomes" id="UP001524499"/>
    </source>
</evidence>
<dbReference type="PRINTS" id="PR01590">
    <property type="entry name" value="HTHFIS"/>
</dbReference>
<feature type="non-terminal residue" evidence="2">
    <location>
        <position position="1"/>
    </location>
</feature>
<reference evidence="2 3" key="1">
    <citation type="submission" date="2022-07" db="EMBL/GenBank/DDBJ databases">
        <title>Methylomonas rivi sp. nov., Methylomonas rosea sp. nov., Methylomonas aureus sp. nov. and Methylomonas subterranea sp. nov., four novel methanotrophs isolated from a freshwater creek and the deep terrestrial subsurface.</title>
        <authorList>
            <person name="Abin C."/>
            <person name="Sankaranarayanan K."/>
            <person name="Garner C."/>
            <person name="Sindelar R."/>
            <person name="Kotary K."/>
            <person name="Garner R."/>
            <person name="Barclay S."/>
            <person name="Lawson P."/>
            <person name="Krumholz L."/>
        </authorList>
    </citation>
    <scope>NUCLEOTIDE SEQUENCE [LARGE SCALE GENOMIC DNA]</scope>
    <source>
        <strain evidence="2 3">SURF-2</strain>
    </source>
</reference>
<organism evidence="2 3">
    <name type="scientific">Methylomonas subterranea</name>
    <dbReference type="NCBI Taxonomy" id="2952225"/>
    <lineage>
        <taxon>Bacteria</taxon>
        <taxon>Pseudomonadati</taxon>
        <taxon>Pseudomonadota</taxon>
        <taxon>Gammaproteobacteria</taxon>
        <taxon>Methylococcales</taxon>
        <taxon>Methylococcaceae</taxon>
        <taxon>Methylomonas</taxon>
    </lineage>
</organism>
<dbReference type="EMBL" id="JANIBJ010000049">
    <property type="protein sequence ID" value="MCQ8106161.1"/>
    <property type="molecule type" value="Genomic_DNA"/>
</dbReference>
<evidence type="ECO:0000259" key="1">
    <source>
        <dbReference type="Pfam" id="PF02954"/>
    </source>
</evidence>
<dbReference type="Proteomes" id="UP001524499">
    <property type="component" value="Unassembled WGS sequence"/>
</dbReference>
<evidence type="ECO:0000313" key="2">
    <source>
        <dbReference type="EMBL" id="MCQ8106161.1"/>
    </source>
</evidence>
<name>A0ABT1TL07_9GAMM</name>
<protein>
    <submittedName>
        <fullName evidence="2">Helix-turn-helix domain-containing protein</fullName>
    </submittedName>
</protein>
<dbReference type="SUPFAM" id="SSF46689">
    <property type="entry name" value="Homeodomain-like"/>
    <property type="match status" value="1"/>
</dbReference>
<comment type="caution">
    <text evidence="2">The sequence shown here is derived from an EMBL/GenBank/DDBJ whole genome shotgun (WGS) entry which is preliminary data.</text>
</comment>
<accession>A0ABT1TL07</accession>
<dbReference type="InterPro" id="IPR009057">
    <property type="entry name" value="Homeodomain-like_sf"/>
</dbReference>
<dbReference type="InterPro" id="IPR002197">
    <property type="entry name" value="HTH_Fis"/>
</dbReference>
<dbReference type="Gene3D" id="1.10.10.60">
    <property type="entry name" value="Homeodomain-like"/>
    <property type="match status" value="1"/>
</dbReference>
<sequence length="69" mass="7833">AAPAAPRTDREGLFIPLDGSLSLHEMEKFIIQEALNRTDANVTAAARMLGTTRETLRYRVQKYHLKCKF</sequence>
<gene>
    <name evidence="2" type="ORF">NP590_18785</name>
</gene>
<dbReference type="Pfam" id="PF02954">
    <property type="entry name" value="HTH_8"/>
    <property type="match status" value="1"/>
</dbReference>
<feature type="domain" description="DNA binding HTH" evidence="1">
    <location>
        <begin position="23"/>
        <end position="63"/>
    </location>
</feature>
<proteinExistence type="predicted"/>
<dbReference type="RefSeq" id="WP_256604225.1">
    <property type="nucleotide sequence ID" value="NZ_JANIBJ010000049.1"/>
</dbReference>